<evidence type="ECO:0000313" key="7">
    <source>
        <dbReference type="EMBL" id="MCP2365748.1"/>
    </source>
</evidence>
<dbReference type="InterPro" id="IPR002104">
    <property type="entry name" value="Integrase_catalytic"/>
</dbReference>
<dbReference type="InterPro" id="IPR013762">
    <property type="entry name" value="Integrase-like_cat_sf"/>
</dbReference>
<dbReference type="EMBL" id="JAMZEB010000004">
    <property type="protein sequence ID" value="MCP2365748.1"/>
    <property type="molecule type" value="Genomic_DNA"/>
</dbReference>
<evidence type="ECO:0000259" key="5">
    <source>
        <dbReference type="PROSITE" id="PS51898"/>
    </source>
</evidence>
<accession>A0A9X2H367</accession>
<keyword evidence="2 4" id="KW-0238">DNA-binding</keyword>
<gene>
    <name evidence="7" type="ORF">HD597_012852</name>
</gene>
<dbReference type="PANTHER" id="PTHR30349">
    <property type="entry name" value="PHAGE INTEGRASE-RELATED"/>
    <property type="match status" value="1"/>
</dbReference>
<comment type="similarity">
    <text evidence="1">Belongs to the 'phage' integrase family.</text>
</comment>
<reference evidence="7" key="1">
    <citation type="submission" date="2022-06" db="EMBL/GenBank/DDBJ databases">
        <title>Sequencing the genomes of 1000 actinobacteria strains.</title>
        <authorList>
            <person name="Klenk H.-P."/>
        </authorList>
    </citation>
    <scope>NUCLEOTIDE SEQUENCE</scope>
    <source>
        <strain evidence="7">DSM 46694</strain>
    </source>
</reference>
<proteinExistence type="inferred from homology"/>
<evidence type="ECO:0000259" key="6">
    <source>
        <dbReference type="PROSITE" id="PS51900"/>
    </source>
</evidence>
<dbReference type="InterPro" id="IPR011010">
    <property type="entry name" value="DNA_brk_join_enz"/>
</dbReference>
<dbReference type="RefSeq" id="WP_253760230.1">
    <property type="nucleotide sequence ID" value="NZ_BAABKA010000019.1"/>
</dbReference>
<dbReference type="PROSITE" id="PS51898">
    <property type="entry name" value="TYR_RECOMBINASE"/>
    <property type="match status" value="1"/>
</dbReference>
<name>A0A9X2H367_9ACTN</name>
<evidence type="ECO:0000256" key="2">
    <source>
        <dbReference type="ARBA" id="ARBA00023125"/>
    </source>
</evidence>
<dbReference type="GO" id="GO:0003677">
    <property type="term" value="F:DNA binding"/>
    <property type="evidence" value="ECO:0007669"/>
    <property type="project" value="UniProtKB-UniRule"/>
</dbReference>
<dbReference type="GO" id="GO:0015074">
    <property type="term" value="P:DNA integration"/>
    <property type="evidence" value="ECO:0007669"/>
    <property type="project" value="InterPro"/>
</dbReference>
<dbReference type="Pfam" id="PF00589">
    <property type="entry name" value="Phage_integrase"/>
    <property type="match status" value="1"/>
</dbReference>
<dbReference type="Proteomes" id="UP001139648">
    <property type="component" value="Unassembled WGS sequence"/>
</dbReference>
<dbReference type="InterPro" id="IPR044068">
    <property type="entry name" value="CB"/>
</dbReference>
<evidence type="ECO:0000256" key="1">
    <source>
        <dbReference type="ARBA" id="ARBA00008857"/>
    </source>
</evidence>
<evidence type="ECO:0000256" key="4">
    <source>
        <dbReference type="PROSITE-ProRule" id="PRU01248"/>
    </source>
</evidence>
<keyword evidence="8" id="KW-1185">Reference proteome</keyword>
<dbReference type="InterPro" id="IPR010998">
    <property type="entry name" value="Integrase_recombinase_N"/>
</dbReference>
<protein>
    <submittedName>
        <fullName evidence="7">Integrase/recombinase XerC</fullName>
    </submittedName>
</protein>
<dbReference type="PANTHER" id="PTHR30349:SF41">
    <property type="entry name" value="INTEGRASE_RECOMBINASE PROTEIN MJ0367-RELATED"/>
    <property type="match status" value="1"/>
</dbReference>
<dbReference type="GO" id="GO:0006310">
    <property type="term" value="P:DNA recombination"/>
    <property type="evidence" value="ECO:0007669"/>
    <property type="project" value="UniProtKB-KW"/>
</dbReference>
<dbReference type="SUPFAM" id="SSF47823">
    <property type="entry name" value="lambda integrase-like, N-terminal domain"/>
    <property type="match status" value="1"/>
</dbReference>
<dbReference type="PROSITE" id="PS51900">
    <property type="entry name" value="CB"/>
    <property type="match status" value="1"/>
</dbReference>
<keyword evidence="3" id="KW-0233">DNA recombination</keyword>
<feature type="domain" description="Tyr recombinase" evidence="5">
    <location>
        <begin position="114"/>
        <end position="303"/>
    </location>
</feature>
<dbReference type="SUPFAM" id="SSF56349">
    <property type="entry name" value="DNA breaking-rejoining enzymes"/>
    <property type="match status" value="1"/>
</dbReference>
<sequence length="309" mass="34077">MGRRQEVPAAFTAVHDDYTAALERAPLDDDTRRAYASRVRSFLAWLDAADLDGADPLSDAHGRDFAVRDYKTHLKTVAKRKANTVNAHLAALDHFFTHRGLGPVQVRRDTPPKLAPQALDAREQKRFLRAVEVRRLARDRAIGRLLFYSGLRVAELVALDVDDVPLSARKGKVIVRNGKGETSREVPLLDVTVREAVKEWKAERSEWPGAGGPALFLNRYRGGRLSARAVDQLLDELAAEADLVDESGAPAASAHTLRHTFGTNLLRQGVDIVVVAELLGHARLDTTRRYTLPTHGDLEAAVAKLPTDQ</sequence>
<dbReference type="InterPro" id="IPR050090">
    <property type="entry name" value="Tyrosine_recombinase_XerCD"/>
</dbReference>
<organism evidence="7 8">
    <name type="scientific">Nonomuraea thailandensis</name>
    <dbReference type="NCBI Taxonomy" id="1188745"/>
    <lineage>
        <taxon>Bacteria</taxon>
        <taxon>Bacillati</taxon>
        <taxon>Actinomycetota</taxon>
        <taxon>Actinomycetes</taxon>
        <taxon>Streptosporangiales</taxon>
        <taxon>Streptosporangiaceae</taxon>
        <taxon>Nonomuraea</taxon>
    </lineage>
</organism>
<dbReference type="Gene3D" id="1.10.150.130">
    <property type="match status" value="1"/>
</dbReference>
<evidence type="ECO:0000256" key="3">
    <source>
        <dbReference type="ARBA" id="ARBA00023172"/>
    </source>
</evidence>
<dbReference type="Gene3D" id="1.10.443.10">
    <property type="entry name" value="Intergrase catalytic core"/>
    <property type="match status" value="1"/>
</dbReference>
<feature type="domain" description="Core-binding (CB)" evidence="6">
    <location>
        <begin position="9"/>
        <end position="100"/>
    </location>
</feature>
<evidence type="ECO:0000313" key="8">
    <source>
        <dbReference type="Proteomes" id="UP001139648"/>
    </source>
</evidence>
<dbReference type="AlphaFoldDB" id="A0A9X2H367"/>
<comment type="caution">
    <text evidence="7">The sequence shown here is derived from an EMBL/GenBank/DDBJ whole genome shotgun (WGS) entry which is preliminary data.</text>
</comment>